<feature type="region of interest" description="Disordered" evidence="1">
    <location>
        <begin position="458"/>
        <end position="488"/>
    </location>
</feature>
<feature type="compositionally biased region" description="Low complexity" evidence="1">
    <location>
        <begin position="289"/>
        <end position="298"/>
    </location>
</feature>
<feature type="region of interest" description="Disordered" evidence="1">
    <location>
        <begin position="227"/>
        <end position="263"/>
    </location>
</feature>
<proteinExistence type="predicted"/>
<accession>A0A0R3VUH4</accession>
<feature type="region of interest" description="Disordered" evidence="1">
    <location>
        <begin position="167"/>
        <end position="203"/>
    </location>
</feature>
<keyword evidence="3" id="KW-1185">Reference proteome</keyword>
<dbReference type="EMBL" id="UYRS01000174">
    <property type="protein sequence ID" value="VDK22243.1"/>
    <property type="molecule type" value="Genomic_DNA"/>
</dbReference>
<dbReference type="AlphaFoldDB" id="A0A0R3VUH4"/>
<evidence type="ECO:0000313" key="3">
    <source>
        <dbReference type="Proteomes" id="UP000282613"/>
    </source>
</evidence>
<feature type="compositionally biased region" description="Gly residues" evidence="1">
    <location>
        <begin position="299"/>
        <end position="311"/>
    </location>
</feature>
<organism evidence="4">
    <name type="scientific">Taenia asiatica</name>
    <name type="common">Asian tapeworm</name>
    <dbReference type="NCBI Taxonomy" id="60517"/>
    <lineage>
        <taxon>Eukaryota</taxon>
        <taxon>Metazoa</taxon>
        <taxon>Spiralia</taxon>
        <taxon>Lophotrochozoa</taxon>
        <taxon>Platyhelminthes</taxon>
        <taxon>Cestoda</taxon>
        <taxon>Eucestoda</taxon>
        <taxon>Cyclophyllidea</taxon>
        <taxon>Taeniidae</taxon>
        <taxon>Taenia</taxon>
    </lineage>
</organism>
<feature type="compositionally biased region" description="Low complexity" evidence="1">
    <location>
        <begin position="472"/>
        <end position="482"/>
    </location>
</feature>
<feature type="region of interest" description="Disordered" evidence="1">
    <location>
        <begin position="70"/>
        <end position="94"/>
    </location>
</feature>
<reference evidence="4" key="1">
    <citation type="submission" date="2017-02" db="UniProtKB">
        <authorList>
            <consortium name="WormBaseParasite"/>
        </authorList>
    </citation>
    <scope>IDENTIFICATION</scope>
</reference>
<feature type="compositionally biased region" description="Low complexity" evidence="1">
    <location>
        <begin position="235"/>
        <end position="260"/>
    </location>
</feature>
<name>A0A0R3VUH4_TAEAS</name>
<evidence type="ECO:0000256" key="1">
    <source>
        <dbReference type="SAM" id="MobiDB-lite"/>
    </source>
</evidence>
<protein>
    <submittedName>
        <fullName evidence="4">RING-type domain-containing protein</fullName>
    </submittedName>
</protein>
<dbReference type="OrthoDB" id="3365224at2759"/>
<dbReference type="Proteomes" id="UP000282613">
    <property type="component" value="Unassembled WGS sequence"/>
</dbReference>
<dbReference type="WBParaSite" id="TASK_0000097001-mRNA-1">
    <property type="protein sequence ID" value="TASK_0000097001-mRNA-1"/>
    <property type="gene ID" value="TASK_0000097001"/>
</dbReference>
<dbReference type="STRING" id="60517.A0A0R3VUH4"/>
<reference evidence="2 3" key="2">
    <citation type="submission" date="2018-11" db="EMBL/GenBank/DDBJ databases">
        <authorList>
            <consortium name="Pathogen Informatics"/>
        </authorList>
    </citation>
    <scope>NUCLEOTIDE SEQUENCE [LARGE SCALE GENOMIC DNA]</scope>
</reference>
<feature type="region of interest" description="Disordered" evidence="1">
    <location>
        <begin position="285"/>
        <end position="321"/>
    </location>
</feature>
<evidence type="ECO:0000313" key="2">
    <source>
        <dbReference type="EMBL" id="VDK22243.1"/>
    </source>
</evidence>
<evidence type="ECO:0000313" key="4">
    <source>
        <dbReference type="WBParaSite" id="TASK_0000097001-mRNA-1"/>
    </source>
</evidence>
<sequence>MRDVALPCIIRACRPAEDLSNCVSTSHSMDALDPVPAKDGNTNVLQTAAVATTASSTVLPSLLTEDWNEERVQMRSRRRRKEKEHEEERKDEEEEVKAEVVQALEGRRETGVEEFGGGVSRSPAVNLFNNPLLFTPILFLSPNPFTGIVPINDPDAALTNFLASSSSIDDQVSSGGEYISPTSVSIDQEEGDEAEIFSSPLPQQPPSLFPFVLSPSELIQRIREKGGGREGFAASSSSSSSSPPSSHGTSTSTSPSTTPSNIHTTDVAVSTSSAACSHIPDFSSLPIHSRASGSTGRSSSGGGGGDGGSSGGSDAVVGGQFHTCPHVRPSSLLSQHQRKMLGADSGFHFHVISSTSASASASSSTGVGDCAAIGVGTVAEESVNERCSLSSGFQSHSRNSSFESAGLSRCFPGELTTTPTGNSGDCQLSLGDTGGSKQHLIDATRAPHDEVVSQVLRTSAITHRPASPPPTSTTSKPSTTLPQFVDLS</sequence>
<gene>
    <name evidence="2" type="ORF">TASK_LOCUS971</name>
</gene>